<protein>
    <submittedName>
        <fullName evidence="3">CPBP family intramembrane metalloprotease</fullName>
    </submittedName>
</protein>
<dbReference type="GO" id="GO:0006508">
    <property type="term" value="P:proteolysis"/>
    <property type="evidence" value="ECO:0007669"/>
    <property type="project" value="UniProtKB-KW"/>
</dbReference>
<proteinExistence type="predicted"/>
<evidence type="ECO:0000313" key="4">
    <source>
        <dbReference type="Proteomes" id="UP000294796"/>
    </source>
</evidence>
<keyword evidence="1" id="KW-1133">Transmembrane helix</keyword>
<organism evidence="3 4">
    <name type="scientific">Luteimonas aestuarii</name>
    <dbReference type="NCBI Taxonomy" id="453837"/>
    <lineage>
        <taxon>Bacteria</taxon>
        <taxon>Pseudomonadati</taxon>
        <taxon>Pseudomonadota</taxon>
        <taxon>Gammaproteobacteria</taxon>
        <taxon>Lysobacterales</taxon>
        <taxon>Lysobacteraceae</taxon>
        <taxon>Luteimonas</taxon>
    </lineage>
</organism>
<keyword evidence="3" id="KW-0482">Metalloprotease</keyword>
<name>A0A4R5TPX0_9GAMM</name>
<evidence type="ECO:0000259" key="2">
    <source>
        <dbReference type="Pfam" id="PF02517"/>
    </source>
</evidence>
<evidence type="ECO:0000313" key="3">
    <source>
        <dbReference type="EMBL" id="TDK21046.1"/>
    </source>
</evidence>
<reference evidence="3 4" key="1">
    <citation type="submission" date="2019-03" db="EMBL/GenBank/DDBJ databases">
        <title>Luteimonas zhaokaii sp.nov., isolated from the rectal contents of Plateau pika in Yushu, Qinghai Province, China.</title>
        <authorList>
            <person name="Zhang G."/>
        </authorList>
    </citation>
    <scope>NUCLEOTIDE SEQUENCE [LARGE SCALE GENOMIC DNA]</scope>
    <source>
        <strain evidence="3 4">B9</strain>
    </source>
</reference>
<dbReference type="OrthoDB" id="2661755at2"/>
<dbReference type="GO" id="GO:0008237">
    <property type="term" value="F:metallopeptidase activity"/>
    <property type="evidence" value="ECO:0007669"/>
    <property type="project" value="UniProtKB-KW"/>
</dbReference>
<feature type="transmembrane region" description="Helical" evidence="1">
    <location>
        <begin position="40"/>
        <end position="60"/>
    </location>
</feature>
<feature type="domain" description="CAAX prenyl protease 2/Lysostaphin resistance protein A-like" evidence="2">
    <location>
        <begin position="9"/>
        <end position="105"/>
    </location>
</feature>
<dbReference type="AlphaFoldDB" id="A0A4R5TPX0"/>
<gene>
    <name evidence="3" type="ORF">E2F46_15210</name>
</gene>
<dbReference type="EMBL" id="SMTF01000017">
    <property type="protein sequence ID" value="TDK21046.1"/>
    <property type="molecule type" value="Genomic_DNA"/>
</dbReference>
<keyword evidence="1" id="KW-0472">Membrane</keyword>
<sequence>MPPAALTKLLAMSAVQLPGEEPVTILPMLVLVAALRRPGVSAWLAIGIAWIATALMFGALHLPTYLWHPGQALLVIGAARLVLTGVYLLTRNLWASTLAHVVDDWTLMAIAVGMSRTGIG</sequence>
<evidence type="ECO:0000256" key="1">
    <source>
        <dbReference type="SAM" id="Phobius"/>
    </source>
</evidence>
<keyword evidence="4" id="KW-1185">Reference proteome</keyword>
<feature type="transmembrane region" description="Helical" evidence="1">
    <location>
        <begin position="72"/>
        <end position="90"/>
    </location>
</feature>
<keyword evidence="3" id="KW-0645">Protease</keyword>
<dbReference type="Pfam" id="PF02517">
    <property type="entry name" value="Rce1-like"/>
    <property type="match status" value="1"/>
</dbReference>
<dbReference type="Proteomes" id="UP000294796">
    <property type="component" value="Unassembled WGS sequence"/>
</dbReference>
<dbReference type="RefSeq" id="WP_133323438.1">
    <property type="nucleotide sequence ID" value="NZ_SMTF01000017.1"/>
</dbReference>
<keyword evidence="3" id="KW-0378">Hydrolase</keyword>
<accession>A0A4R5TPX0</accession>
<keyword evidence="1" id="KW-0812">Transmembrane</keyword>
<dbReference type="InterPro" id="IPR003675">
    <property type="entry name" value="Rce1/LyrA-like_dom"/>
</dbReference>
<dbReference type="GO" id="GO:0004175">
    <property type="term" value="F:endopeptidase activity"/>
    <property type="evidence" value="ECO:0007669"/>
    <property type="project" value="UniProtKB-ARBA"/>
</dbReference>
<dbReference type="GO" id="GO:0080120">
    <property type="term" value="P:CAAX-box protein maturation"/>
    <property type="evidence" value="ECO:0007669"/>
    <property type="project" value="UniProtKB-ARBA"/>
</dbReference>
<comment type="caution">
    <text evidence="3">The sequence shown here is derived from an EMBL/GenBank/DDBJ whole genome shotgun (WGS) entry which is preliminary data.</text>
</comment>